<reference evidence="5" key="1">
    <citation type="submission" date="2023-07" db="EMBL/GenBank/DDBJ databases">
        <authorList>
            <person name="Kim M."/>
        </authorList>
    </citation>
    <scope>NUCLEOTIDE SEQUENCE</scope>
    <source>
        <strain evidence="5">BIUV-7</strain>
    </source>
</reference>
<evidence type="ECO:0000256" key="3">
    <source>
        <dbReference type="RuleBase" id="RU361235"/>
    </source>
</evidence>
<keyword evidence="2 3" id="KW-0378">Hydrolase</keyword>
<feature type="chain" id="PRO_5044985422" description="Carboxylic ester hydrolase" evidence="3">
    <location>
        <begin position="24"/>
        <end position="472"/>
    </location>
</feature>
<evidence type="ECO:0000259" key="4">
    <source>
        <dbReference type="Pfam" id="PF00135"/>
    </source>
</evidence>
<accession>A0ABT8YBP5</accession>
<feature type="domain" description="Carboxylesterase type B" evidence="4">
    <location>
        <begin position="354"/>
        <end position="456"/>
    </location>
</feature>
<dbReference type="PANTHER" id="PTHR11559">
    <property type="entry name" value="CARBOXYLESTERASE"/>
    <property type="match status" value="1"/>
</dbReference>
<comment type="similarity">
    <text evidence="1 3">Belongs to the type-B carboxylesterase/lipase family.</text>
</comment>
<evidence type="ECO:0000256" key="1">
    <source>
        <dbReference type="ARBA" id="ARBA00005964"/>
    </source>
</evidence>
<feature type="domain" description="Carboxylesterase type B" evidence="4">
    <location>
        <begin position="29"/>
        <end position="345"/>
    </location>
</feature>
<dbReference type="InterPro" id="IPR002018">
    <property type="entry name" value="CarbesteraseB"/>
</dbReference>
<feature type="signal peptide" evidence="3">
    <location>
        <begin position="1"/>
        <end position="23"/>
    </location>
</feature>
<dbReference type="Pfam" id="PF00135">
    <property type="entry name" value="COesterase"/>
    <property type="match status" value="2"/>
</dbReference>
<dbReference type="Proteomes" id="UP001169764">
    <property type="component" value="Unassembled WGS sequence"/>
</dbReference>
<dbReference type="InterPro" id="IPR050309">
    <property type="entry name" value="Type-B_Carboxylest/Lipase"/>
</dbReference>
<sequence>MRAFSLSALIAGAALGIARSGTAEVPVSAPVVTVESGSLRGTADAAVIAFKGIPFAAAPIGPLRWRSPQPAPAWSGVRNASEYGHDCMQTPFPSDAAPLGTPPAEDCLYANVWKPAGKAKKWPVMVWIYGGGFVNGGASPPTYSGAALARQGILVVSFNYRVGRFGTFAHPQLTAERPDGALLGNYGYMDQLAMLRWIKRNIAAFGGDPAQVTIVGESAGGMSVHALVTSPLTSGLFSRAVAMSGGPASLGATTLASAEVTGLAFAKANGIAENDPQALAKLRALSAEQVTDGLNMAALFAPASGPKTFSSPIQDGILAIDDLAAYRAGTFAKVPMMVGATSADIGGPDGMMLGGAHMMAGLLAQQHVPTYYYRFSYVATSERPGSKGATHASDIPFFFNTAGIRYGAQATATDATAGKIASGYLVNFVKRGNPNGPGLPLWPVYAGTGAPMLDLNGTGGAAAVADSLDAAR</sequence>
<keyword evidence="3" id="KW-0732">Signal</keyword>
<evidence type="ECO:0000313" key="5">
    <source>
        <dbReference type="EMBL" id="MDO6415258.1"/>
    </source>
</evidence>
<dbReference type="Gene3D" id="3.40.50.1820">
    <property type="entry name" value="alpha/beta hydrolase"/>
    <property type="match status" value="2"/>
</dbReference>
<dbReference type="PROSITE" id="PS00122">
    <property type="entry name" value="CARBOXYLESTERASE_B_1"/>
    <property type="match status" value="1"/>
</dbReference>
<dbReference type="RefSeq" id="WP_303543143.1">
    <property type="nucleotide sequence ID" value="NZ_JAUOTP010000005.1"/>
</dbReference>
<dbReference type="InterPro" id="IPR029058">
    <property type="entry name" value="AB_hydrolase_fold"/>
</dbReference>
<dbReference type="EC" id="3.1.1.-" evidence="3"/>
<dbReference type="SUPFAM" id="SSF53474">
    <property type="entry name" value="alpha/beta-Hydrolases"/>
    <property type="match status" value="1"/>
</dbReference>
<protein>
    <recommendedName>
        <fullName evidence="3">Carboxylic ester hydrolase</fullName>
        <ecNumber evidence="3">3.1.1.-</ecNumber>
    </recommendedName>
</protein>
<dbReference type="EMBL" id="JAUOTP010000005">
    <property type="protein sequence ID" value="MDO6415258.1"/>
    <property type="molecule type" value="Genomic_DNA"/>
</dbReference>
<evidence type="ECO:0000256" key="2">
    <source>
        <dbReference type="ARBA" id="ARBA00022801"/>
    </source>
</evidence>
<name>A0ABT8YBP5_9SPHN</name>
<gene>
    <name evidence="5" type="ORF">Q4F19_12770</name>
</gene>
<dbReference type="InterPro" id="IPR019826">
    <property type="entry name" value="Carboxylesterase_B_AS"/>
</dbReference>
<organism evidence="5 6">
    <name type="scientific">Sphingomonas natans</name>
    <dbReference type="NCBI Taxonomy" id="3063330"/>
    <lineage>
        <taxon>Bacteria</taxon>
        <taxon>Pseudomonadati</taxon>
        <taxon>Pseudomonadota</taxon>
        <taxon>Alphaproteobacteria</taxon>
        <taxon>Sphingomonadales</taxon>
        <taxon>Sphingomonadaceae</taxon>
        <taxon>Sphingomonas</taxon>
    </lineage>
</organism>
<comment type="caution">
    <text evidence="5">The sequence shown here is derived from an EMBL/GenBank/DDBJ whole genome shotgun (WGS) entry which is preliminary data.</text>
</comment>
<evidence type="ECO:0000313" key="6">
    <source>
        <dbReference type="Proteomes" id="UP001169764"/>
    </source>
</evidence>
<keyword evidence="6" id="KW-1185">Reference proteome</keyword>
<proteinExistence type="inferred from homology"/>